<name>A0ABR6BD71_9PSEU</name>
<evidence type="ECO:0000313" key="2">
    <source>
        <dbReference type="Proteomes" id="UP000517916"/>
    </source>
</evidence>
<gene>
    <name evidence="1" type="ORF">BC739_002027</name>
</gene>
<accession>A0ABR6BD71</accession>
<protein>
    <submittedName>
        <fullName evidence="1">Transposase</fullName>
    </submittedName>
</protein>
<keyword evidence="2" id="KW-1185">Reference proteome</keyword>
<sequence length="331" mass="36377">MAGRELRLTAAERAELHRLARGGGSRQAVALRCRIVLACAEGAGNAEIARQLAVSPRTVGRWRARFLEQRVAGLADRPRSGAPRRISGAEVASVVSATVIDLSPTGSRWSKRAMAAHSGVSASTVGRIWRSFGLKPHLFRASTPLSSSDPFLGVAELVGLYCEAPERVIAMCVVREGARTSAGAARTTERDIRRLRERTSAVRKTLDAQAVRGASRPRVSAFLRELHSKVPAGVGVHVICDNHVIEQAVAARRWQLTHPRFHLHFTPTGEYWANLVELKLVELAVRDLRRGYDNSLRSIEQALLRHESATGPFRWIRPVDELLAERAGEVH</sequence>
<dbReference type="Proteomes" id="UP000517916">
    <property type="component" value="Unassembled WGS sequence"/>
</dbReference>
<evidence type="ECO:0000313" key="1">
    <source>
        <dbReference type="EMBL" id="MBA8924828.1"/>
    </source>
</evidence>
<dbReference type="SUPFAM" id="SSF46689">
    <property type="entry name" value="Homeodomain-like"/>
    <property type="match status" value="1"/>
</dbReference>
<proteinExistence type="predicted"/>
<comment type="caution">
    <text evidence="1">The sequence shown here is derived from an EMBL/GenBank/DDBJ whole genome shotgun (WGS) entry which is preliminary data.</text>
</comment>
<reference evidence="1 2" key="1">
    <citation type="submission" date="2020-08" db="EMBL/GenBank/DDBJ databases">
        <title>Genomic Encyclopedia of Archaeal and Bacterial Type Strains, Phase II (KMG-II): from individual species to whole genera.</title>
        <authorList>
            <person name="Goeker M."/>
        </authorList>
    </citation>
    <scope>NUCLEOTIDE SEQUENCE [LARGE SCALE GENOMIC DNA]</scope>
    <source>
        <strain evidence="1 2">DSM 43850</strain>
    </source>
</reference>
<dbReference type="EMBL" id="JACJID010000002">
    <property type="protein sequence ID" value="MBA8924828.1"/>
    <property type="molecule type" value="Genomic_DNA"/>
</dbReference>
<dbReference type="RefSeq" id="WP_025359551.1">
    <property type="nucleotide sequence ID" value="NZ_BAAABQ010000010.1"/>
</dbReference>
<dbReference type="InterPro" id="IPR009057">
    <property type="entry name" value="Homeodomain-like_sf"/>
</dbReference>
<organism evidence="1 2">
    <name type="scientific">Kutzneria viridogrisea</name>
    <dbReference type="NCBI Taxonomy" id="47990"/>
    <lineage>
        <taxon>Bacteria</taxon>
        <taxon>Bacillati</taxon>
        <taxon>Actinomycetota</taxon>
        <taxon>Actinomycetes</taxon>
        <taxon>Pseudonocardiales</taxon>
        <taxon>Pseudonocardiaceae</taxon>
        <taxon>Kutzneria</taxon>
    </lineage>
</organism>
<dbReference type="Pfam" id="PF13551">
    <property type="entry name" value="HTH_29"/>
    <property type="match status" value="1"/>
</dbReference>